<organism evidence="2 3">
    <name type="scientific">Chlamydophila parapsittaci</name>
    <dbReference type="NCBI Taxonomy" id="344886"/>
    <lineage>
        <taxon>Bacteria</taxon>
        <taxon>Pseudomonadati</taxon>
        <taxon>Chlamydiota</taxon>
        <taxon>Chlamydiia</taxon>
        <taxon>Chlamydiales</taxon>
        <taxon>Chlamydiaceae</taxon>
        <taxon>Chlamydia/Chlamydophila group</taxon>
        <taxon>Chlamydia</taxon>
    </lineage>
</organism>
<dbReference type="RefSeq" id="WP_014943901.1">
    <property type="nucleotide sequence ID" value="NZ_CP041038.1"/>
</dbReference>
<dbReference type="EMBL" id="CP041038">
    <property type="protein sequence ID" value="QDE36858.1"/>
    <property type="molecule type" value="Genomic_DNA"/>
</dbReference>
<dbReference type="InterPro" id="IPR010792">
    <property type="entry name" value="DUF1389"/>
</dbReference>
<sequence length="417" mass="47478">MHPLQSPSHLGSNAASILVIKERKAQTCIADSLRKHAFAIANSVFLALITTFATLMICGLTQPLIILGLVISIILLGVSCGLLIYRGDKLKLKPSIPQGFASIIQREFPSVIYDFVVQGKLSLQELRAVISGLSSGNFVFPSQKCQEKVEKFGLKRLQAACQGIDLPDLEKLLLKSCPLYFFMGKFIDLGSRELPNAEGMEPEVYWVCRTGLSSCLDTAFHHYPWLFSRVVSESEYQSLLNHAHNNTWNEAQPIVEGIRSRLIAVLPHVFVDSFHVDHSWVSCCLNTYQWDWLLFLCKHGVSWEQLQLLKEVECRDMVFLSLFNEANGGMNLARLMPVTYPYMHQEGSEFDSSLALLTWDEWIHHYEENKESPTWHFYDQTLAFFNKSSSRELVERRSLSHIPIYSLNRTTGERTLN</sequence>
<keyword evidence="1" id="KW-0812">Transmembrane</keyword>
<evidence type="ECO:0000313" key="3">
    <source>
        <dbReference type="Proteomes" id="UP000320536"/>
    </source>
</evidence>
<protein>
    <submittedName>
        <fullName evidence="2">DUF1389 domain-containing protein</fullName>
    </submittedName>
</protein>
<proteinExistence type="predicted"/>
<keyword evidence="1" id="KW-1133">Transmembrane helix</keyword>
<dbReference type="Pfam" id="PF07146">
    <property type="entry name" value="DUF1389"/>
    <property type="match status" value="1"/>
</dbReference>
<keyword evidence="3" id="KW-1185">Reference proteome</keyword>
<feature type="transmembrane region" description="Helical" evidence="1">
    <location>
        <begin position="37"/>
        <end position="57"/>
    </location>
</feature>
<reference evidence="2 3" key="1">
    <citation type="journal article" date="2020" name="Data Brief">
        <title>Data of de novo genome assembly of the Chlamydia psittaci strain isolated from the livestock in Volga Region, Russian Federation.</title>
        <authorList>
            <person name="Feodorova V.A."/>
            <person name="Zaitsev S.S."/>
            <person name="Khizhnyakova M.A."/>
            <person name="Saltykov Y.V."/>
            <person name="Evstifeev V.V."/>
            <person name="Khusainov F.M."/>
            <person name="Yakovlev S.I."/>
            <person name="Larionova O.S."/>
            <person name="Motin V.L."/>
        </authorList>
    </citation>
    <scope>NUCLEOTIDE SEQUENCE [LARGE SCALE GENOMIC DNA]</scope>
    <source>
        <strain evidence="2 3">Rostinovo-70</strain>
    </source>
</reference>
<keyword evidence="1" id="KW-0472">Membrane</keyword>
<dbReference type="Proteomes" id="UP000320536">
    <property type="component" value="Chromosome"/>
</dbReference>
<evidence type="ECO:0000256" key="1">
    <source>
        <dbReference type="SAM" id="Phobius"/>
    </source>
</evidence>
<gene>
    <name evidence="2" type="ORF">FI836_00755</name>
</gene>
<feature type="transmembrane region" description="Helical" evidence="1">
    <location>
        <begin position="63"/>
        <end position="85"/>
    </location>
</feature>
<evidence type="ECO:0000313" key="2">
    <source>
        <dbReference type="EMBL" id="QDE36858.1"/>
    </source>
</evidence>
<name>A0ABX5VW96_9CHLA</name>
<accession>A0ABX5VW96</accession>